<accession>A0ABS3PVW6</accession>
<dbReference type="RefSeq" id="WP_208058167.1">
    <property type="nucleotide sequence ID" value="NZ_JAGDYP010000002.1"/>
</dbReference>
<proteinExistence type="predicted"/>
<evidence type="ECO:0008006" key="3">
    <source>
        <dbReference type="Google" id="ProtNLM"/>
    </source>
</evidence>
<protein>
    <recommendedName>
        <fullName evidence="3">Restriction endonuclease</fullName>
    </recommendedName>
</protein>
<comment type="caution">
    <text evidence="1">The sequence shown here is derived from an EMBL/GenBank/DDBJ whole genome shotgun (WGS) entry which is preliminary data.</text>
</comment>
<name>A0ABS3PVW6_9FLAO</name>
<sequence length="555" mass="65633">MLRIFETHNDGKREVLPEEGVFNVLELGLYELHYLPNEIKPIQASVEGTPIPSAYLRMEDNTFIFAENRYFEDFFGGITLLIDGNTFAINVRIGKLKLSEIEDLFAYLWRKEERFLDAFYAKNSNIEVRQKQSEITQITNFFSFVNTFVSVLEKLLPYFEKQPHFVLRKKNTMLPFNSNKMSPNAIQWILNNLDEIQFDESYKGHYKAIQIKDRYGLIDNISTEVETKDFNTYENQVIMGAFFIIIKRLKALKRDIEIKSNIRNTSFDADKYVDFKDLRRLPFIRLLDEAMAVERKVRVLERRYSSIFANVSPKIEKPVLTSIFSQKPHYKRAYELIKNLGNYKSVQIGQSKLLNISKLSKLYELYNLFQIIDTIKASLKLSLFRVDNVWKKEEPVIEKMAFTNDDFEVNLYYDHKYYGEGVGYNDTLLRRIDKDKDDFYQPDFIIEIINKEQHKHKYYLFDAKYSILKNVRTIHLPSLEKKYLVRTGIYGSRNRKISGLYALFPDTQGEKVVEHPYYEPNIGLIASKPMVEDELRTCIHNILRENLHLEFVQMK</sequence>
<evidence type="ECO:0000313" key="1">
    <source>
        <dbReference type="EMBL" id="MBO1883484.1"/>
    </source>
</evidence>
<dbReference type="EMBL" id="JAGDYP010000002">
    <property type="protein sequence ID" value="MBO1883484.1"/>
    <property type="molecule type" value="Genomic_DNA"/>
</dbReference>
<gene>
    <name evidence="1" type="ORF">J4N46_03355</name>
</gene>
<organism evidence="1 2">
    <name type="scientific">Capnocytophaga bilenii</name>
    <dbReference type="NCBI Taxonomy" id="2819369"/>
    <lineage>
        <taxon>Bacteria</taxon>
        <taxon>Pseudomonadati</taxon>
        <taxon>Bacteroidota</taxon>
        <taxon>Flavobacteriia</taxon>
        <taxon>Flavobacteriales</taxon>
        <taxon>Flavobacteriaceae</taxon>
        <taxon>Capnocytophaga</taxon>
    </lineage>
</organism>
<reference evidence="1 2" key="1">
    <citation type="submission" date="2021-03" db="EMBL/GenBank/DDBJ databases">
        <title>Isolation and description of Capnocytophaga bilenii sp. nov., a novel Capnocytophaga species, isolated from a gingivitis subject.</title>
        <authorList>
            <person name="Antezack A."/>
            <person name="Monnet-Corti V."/>
            <person name="La Scola B."/>
        </authorList>
    </citation>
    <scope>NUCLEOTIDE SEQUENCE [LARGE SCALE GENOMIC DNA]</scope>
    <source>
        <strain evidence="1 2">Marseille-Q4570</strain>
    </source>
</reference>
<dbReference type="Proteomes" id="UP000681610">
    <property type="component" value="Unassembled WGS sequence"/>
</dbReference>
<keyword evidence="2" id="KW-1185">Reference proteome</keyword>
<evidence type="ECO:0000313" key="2">
    <source>
        <dbReference type="Proteomes" id="UP000681610"/>
    </source>
</evidence>